<feature type="signal peptide" evidence="2">
    <location>
        <begin position="1"/>
        <end position="22"/>
    </location>
</feature>
<dbReference type="GO" id="GO:0051301">
    <property type="term" value="P:cell division"/>
    <property type="evidence" value="ECO:0007669"/>
    <property type="project" value="UniProtKB-KW"/>
</dbReference>
<name>A0ABN4XC92_9RHOB</name>
<keyword evidence="3" id="KW-0132">Cell division</keyword>
<organism evidence="3 4">
    <name type="scientific">Thioclava nitratireducens</name>
    <dbReference type="NCBI Taxonomy" id="1915078"/>
    <lineage>
        <taxon>Bacteria</taxon>
        <taxon>Pseudomonadati</taxon>
        <taxon>Pseudomonadota</taxon>
        <taxon>Alphaproteobacteria</taxon>
        <taxon>Rhodobacterales</taxon>
        <taxon>Paracoccaceae</taxon>
        <taxon>Thioclava</taxon>
    </lineage>
</organism>
<feature type="compositionally biased region" description="Basic and acidic residues" evidence="1">
    <location>
        <begin position="115"/>
        <end position="125"/>
    </location>
</feature>
<evidence type="ECO:0000313" key="3">
    <source>
        <dbReference type="EMBL" id="AQS47752.1"/>
    </source>
</evidence>
<accession>A0ABN4XC92</accession>
<dbReference type="EMBL" id="CP019437">
    <property type="protein sequence ID" value="AQS47752.1"/>
    <property type="molecule type" value="Genomic_DNA"/>
</dbReference>
<evidence type="ECO:0000256" key="2">
    <source>
        <dbReference type="SAM" id="SignalP"/>
    </source>
</evidence>
<keyword evidence="2" id="KW-0732">Signal</keyword>
<dbReference type="RefSeq" id="WP_075774430.1">
    <property type="nucleotide sequence ID" value="NZ_CP019437.1"/>
</dbReference>
<dbReference type="Proteomes" id="UP000185622">
    <property type="component" value="Chromosome"/>
</dbReference>
<protein>
    <submittedName>
        <fullName evidence="3">Cell division protein FtsL</fullName>
    </submittedName>
</protein>
<feature type="chain" id="PRO_5046963000" evidence="2">
    <location>
        <begin position="23"/>
        <end position="125"/>
    </location>
</feature>
<feature type="region of interest" description="Disordered" evidence="1">
    <location>
        <begin position="96"/>
        <end position="125"/>
    </location>
</feature>
<keyword evidence="3" id="KW-0131">Cell cycle</keyword>
<reference evidence="3 4" key="1">
    <citation type="submission" date="2017-01" db="EMBL/GenBank/DDBJ databases">
        <title>The complete genome sequence of a sulfur-oxidizing marine bacterium Thioclava sp. 25B10_4T.</title>
        <authorList>
            <person name="Liu Y."/>
            <person name="Lai Q."/>
            <person name="Shao Z."/>
        </authorList>
    </citation>
    <scope>NUCLEOTIDE SEQUENCE [LARGE SCALE GENOMIC DNA]</scope>
    <source>
        <strain evidence="3 4">25B10_4</strain>
    </source>
</reference>
<evidence type="ECO:0000256" key="1">
    <source>
        <dbReference type="SAM" id="MobiDB-lite"/>
    </source>
</evidence>
<gene>
    <name evidence="3" type="ORF">BMG03_08020</name>
</gene>
<sequence length="125" mass="13775">MRLLAYLAASACVLALAFWAYHVNYDTQDRIDELRDLNREIASLNEGLTVLNAEWAYLNRPQRLRELVNLNFTSLHLLPMTPEQFGTVAQIAYPTPQADDTGASGTDLAGLSDPVEVKADPEGGN</sequence>
<keyword evidence="4" id="KW-1185">Reference proteome</keyword>
<evidence type="ECO:0000313" key="4">
    <source>
        <dbReference type="Proteomes" id="UP000185622"/>
    </source>
</evidence>
<proteinExistence type="predicted"/>